<accession>A0A0R1HKS4</accession>
<reference evidence="1 2" key="1">
    <citation type="journal article" date="2015" name="Genome Announc.">
        <title>Expanding the biotechnology potential of lactobacilli through comparative genomics of 213 strains and associated genera.</title>
        <authorList>
            <person name="Sun Z."/>
            <person name="Harris H.M."/>
            <person name="McCann A."/>
            <person name="Guo C."/>
            <person name="Argimon S."/>
            <person name="Zhang W."/>
            <person name="Yang X."/>
            <person name="Jeffery I.B."/>
            <person name="Cooney J.C."/>
            <person name="Kagawa T.F."/>
            <person name="Liu W."/>
            <person name="Song Y."/>
            <person name="Salvetti E."/>
            <person name="Wrobel A."/>
            <person name="Rasinkangas P."/>
            <person name="Parkhill J."/>
            <person name="Rea M.C."/>
            <person name="O'Sullivan O."/>
            <person name="Ritari J."/>
            <person name="Douillard F.P."/>
            <person name="Paul Ross R."/>
            <person name="Yang R."/>
            <person name="Briner A.E."/>
            <person name="Felis G.E."/>
            <person name="de Vos W.M."/>
            <person name="Barrangou R."/>
            <person name="Klaenhammer T.R."/>
            <person name="Caufield P.W."/>
            <person name="Cui Y."/>
            <person name="Zhang H."/>
            <person name="O'Toole P.W."/>
        </authorList>
    </citation>
    <scope>NUCLEOTIDE SEQUENCE [LARGE SCALE GENOMIC DNA]</scope>
    <source>
        <strain evidence="1 2">JCM 15530</strain>
    </source>
</reference>
<organism evidence="1 2">
    <name type="scientific">Secundilactobacillus kimchicus JCM 15530</name>
    <dbReference type="NCBI Taxonomy" id="1302272"/>
    <lineage>
        <taxon>Bacteria</taxon>
        <taxon>Bacillati</taxon>
        <taxon>Bacillota</taxon>
        <taxon>Bacilli</taxon>
        <taxon>Lactobacillales</taxon>
        <taxon>Lactobacillaceae</taxon>
        <taxon>Secundilactobacillus</taxon>
    </lineage>
</organism>
<keyword evidence="2" id="KW-1185">Reference proteome</keyword>
<dbReference type="PATRIC" id="fig|1302272.5.peg.712"/>
<comment type="caution">
    <text evidence="1">The sequence shown here is derived from an EMBL/GenBank/DDBJ whole genome shotgun (WGS) entry which is preliminary data.</text>
</comment>
<dbReference type="OrthoDB" id="152510at2"/>
<protein>
    <submittedName>
        <fullName evidence="1">Uncharacterized protein</fullName>
    </submittedName>
</protein>
<evidence type="ECO:0000313" key="2">
    <source>
        <dbReference type="Proteomes" id="UP000050911"/>
    </source>
</evidence>
<name>A0A0R1HKS4_9LACO</name>
<dbReference type="Proteomes" id="UP000050911">
    <property type="component" value="Unassembled WGS sequence"/>
</dbReference>
<proteinExistence type="predicted"/>
<dbReference type="AlphaFoldDB" id="A0A0R1HKS4"/>
<sequence>MRTKAGAPHFSVRGARKVYNIVGDFSKLPEEVIGEFDYIWQDHITNWRQMK</sequence>
<evidence type="ECO:0000313" key="1">
    <source>
        <dbReference type="EMBL" id="KRK47094.1"/>
    </source>
</evidence>
<dbReference type="EMBL" id="AZCX01000012">
    <property type="protein sequence ID" value="KRK47094.1"/>
    <property type="molecule type" value="Genomic_DNA"/>
</dbReference>
<gene>
    <name evidence="1" type="ORF">FC96_GL000714</name>
</gene>